<feature type="transmembrane region" description="Helical" evidence="8">
    <location>
        <begin position="34"/>
        <end position="54"/>
    </location>
</feature>
<feature type="transmembrane region" description="Helical" evidence="8">
    <location>
        <begin position="313"/>
        <end position="332"/>
    </location>
</feature>
<dbReference type="GO" id="GO:0009252">
    <property type="term" value="P:peptidoglycan biosynthetic process"/>
    <property type="evidence" value="ECO:0007669"/>
    <property type="project" value="UniProtKB-UniRule"/>
</dbReference>
<feature type="transmembrane region" description="Helical" evidence="8">
    <location>
        <begin position="468"/>
        <end position="496"/>
    </location>
</feature>
<dbReference type="GO" id="GO:0005886">
    <property type="term" value="C:plasma membrane"/>
    <property type="evidence" value="ECO:0007669"/>
    <property type="project" value="UniProtKB-SubCell"/>
</dbReference>
<comment type="caution">
    <text evidence="10">The sequence shown here is derived from an EMBL/GenBank/DDBJ whole genome shotgun (WGS) entry which is preliminary data.</text>
</comment>
<keyword evidence="8 9" id="KW-0961">Cell wall biogenesis/degradation</keyword>
<dbReference type="PRINTS" id="PR01806">
    <property type="entry name" value="VIRFACTRMVIN"/>
</dbReference>
<proteinExistence type="inferred from homology"/>
<dbReference type="GO" id="GO:0034204">
    <property type="term" value="P:lipid translocation"/>
    <property type="evidence" value="ECO:0007669"/>
    <property type="project" value="TreeGrafter"/>
</dbReference>
<feature type="transmembrane region" description="Helical" evidence="8">
    <location>
        <begin position="164"/>
        <end position="182"/>
    </location>
</feature>
<dbReference type="GO" id="GO:0071555">
    <property type="term" value="P:cell wall organization"/>
    <property type="evidence" value="ECO:0007669"/>
    <property type="project" value="UniProtKB-UniRule"/>
</dbReference>
<dbReference type="NCBIfam" id="TIGR01695">
    <property type="entry name" value="murJ_mviN"/>
    <property type="match status" value="1"/>
</dbReference>
<feature type="transmembrane region" description="Helical" evidence="8">
    <location>
        <begin position="444"/>
        <end position="462"/>
    </location>
</feature>
<feature type="transmembrane region" description="Helical" evidence="8">
    <location>
        <begin position="129"/>
        <end position="152"/>
    </location>
</feature>
<evidence type="ECO:0000313" key="10">
    <source>
        <dbReference type="EMBL" id="OQB72612.1"/>
    </source>
</evidence>
<gene>
    <name evidence="8 10" type="primary">murJ</name>
    <name evidence="10" type="ORF">BWX89_01262</name>
</gene>
<dbReference type="InterPro" id="IPR004268">
    <property type="entry name" value="MurJ"/>
</dbReference>
<dbReference type="PANTHER" id="PTHR47019:SF1">
    <property type="entry name" value="LIPID II FLIPPASE MURJ"/>
    <property type="match status" value="1"/>
</dbReference>
<dbReference type="GO" id="GO:0008360">
    <property type="term" value="P:regulation of cell shape"/>
    <property type="evidence" value="ECO:0007669"/>
    <property type="project" value="UniProtKB-UniRule"/>
</dbReference>
<dbReference type="PANTHER" id="PTHR47019">
    <property type="entry name" value="LIPID II FLIPPASE MURJ"/>
    <property type="match status" value="1"/>
</dbReference>
<evidence type="ECO:0000256" key="5">
    <source>
        <dbReference type="ARBA" id="ARBA00022984"/>
    </source>
</evidence>
<dbReference type="InterPro" id="IPR051050">
    <property type="entry name" value="Lipid_II_flippase_MurJ/MviN"/>
</dbReference>
<dbReference type="EMBL" id="MWDQ01000120">
    <property type="protein sequence ID" value="OQB72612.1"/>
    <property type="molecule type" value="Genomic_DNA"/>
</dbReference>
<evidence type="ECO:0000256" key="9">
    <source>
        <dbReference type="PIRNR" id="PIRNR002869"/>
    </source>
</evidence>
<feature type="transmembrane region" description="Helical" evidence="8">
    <location>
        <begin position="274"/>
        <end position="292"/>
    </location>
</feature>
<organism evidence="10">
    <name type="scientific">candidate division TA06 bacterium ADurb.Bin131</name>
    <dbReference type="NCBI Taxonomy" id="1852827"/>
    <lineage>
        <taxon>Bacteria</taxon>
        <taxon>Bacteria division TA06</taxon>
    </lineage>
</organism>
<comment type="function">
    <text evidence="8 9">Involved in peptidoglycan biosynthesis. Transports lipid-linked peptidoglycan precursors from the inner to the outer leaflet of the cytoplasmic membrane.</text>
</comment>
<keyword evidence="2 8" id="KW-1003">Cell membrane</keyword>
<feature type="transmembrane region" description="Helical" evidence="8">
    <location>
        <begin position="188"/>
        <end position="214"/>
    </location>
</feature>
<accession>A0A1V6C6U0</accession>
<comment type="subcellular location">
    <subcellularLocation>
        <location evidence="1 8">Cell membrane</location>
        <topology evidence="1 8">Multi-pass membrane protein</topology>
    </subcellularLocation>
</comment>
<evidence type="ECO:0000256" key="3">
    <source>
        <dbReference type="ARBA" id="ARBA00022692"/>
    </source>
</evidence>
<feature type="transmembrane region" description="Helical" evidence="8">
    <location>
        <begin position="91"/>
        <end position="117"/>
    </location>
</feature>
<dbReference type="GO" id="GO:0015648">
    <property type="term" value="F:lipid-linked peptidoglycan transporter activity"/>
    <property type="evidence" value="ECO:0007669"/>
    <property type="project" value="UniProtKB-UniRule"/>
</dbReference>
<dbReference type="HAMAP" id="MF_02078">
    <property type="entry name" value="MurJ_MviN"/>
    <property type="match status" value="1"/>
</dbReference>
<dbReference type="PIRSF" id="PIRSF002869">
    <property type="entry name" value="MviN"/>
    <property type="match status" value="1"/>
</dbReference>
<sequence length="518" mass="58003">MSFQTIRNSFFLLSFATILCRIFGFVREIITAKFFGTTGIYDAFLIAFMIPNFFRGLLAEGALSTAFVPVLSELIAKGEDRQEILKISGAVFTFFLIATTSLYILVLILSTVLLHFFTLPLKIVEIVSFLRFTFPYLIFVSLAAWAMGVLNVRHRFVLPGLSPIVFDFWWIVSLFCFTGFFGESLNSRIFGLMIGVLIGGASQFIFQVPLVLSVHGPIVLNTQWKHPAIIKMLKLFAPVVIGMSVGPINLLVDYSFARSLTEGTVSALWYATRIYQLPLGIFSISLATVLLPHMAGDVAKNNFEAVKENIHKGLEQTIFFLIPSAVGISIFRKEIVELIFKRGAFTDYSVGITAYPMMLFCIGLVFYGAAIIITRAFYAYHDTATPVKVGLISIATNALLDVILMRFMGHGGIALSTSFVGLENFLLLYWLFRRKFGLIEGSRITKSFFRVFSICIGWGIIIEALRRILSYSGLFITVCGGIVIAVLLYIVFAIVFRFPEIYGITRIFKWKTSSYFSS</sequence>
<dbReference type="Proteomes" id="UP000485562">
    <property type="component" value="Unassembled WGS sequence"/>
</dbReference>
<comment type="similarity">
    <text evidence="8 9">Belongs to the MurJ/MviN family.</text>
</comment>
<evidence type="ECO:0000256" key="6">
    <source>
        <dbReference type="ARBA" id="ARBA00022989"/>
    </source>
</evidence>
<evidence type="ECO:0000256" key="2">
    <source>
        <dbReference type="ARBA" id="ARBA00022475"/>
    </source>
</evidence>
<evidence type="ECO:0000256" key="1">
    <source>
        <dbReference type="ARBA" id="ARBA00004651"/>
    </source>
</evidence>
<evidence type="ECO:0000256" key="7">
    <source>
        <dbReference type="ARBA" id="ARBA00023136"/>
    </source>
</evidence>
<evidence type="ECO:0000256" key="4">
    <source>
        <dbReference type="ARBA" id="ARBA00022960"/>
    </source>
</evidence>
<dbReference type="CDD" id="cd13123">
    <property type="entry name" value="MATE_MurJ_like"/>
    <property type="match status" value="1"/>
</dbReference>
<keyword evidence="4 8" id="KW-0133">Cell shape</keyword>
<feature type="transmembrane region" description="Helical" evidence="8">
    <location>
        <begin position="413"/>
        <end position="432"/>
    </location>
</feature>
<keyword evidence="6 8" id="KW-1133">Transmembrane helix</keyword>
<comment type="pathway">
    <text evidence="8">Cell wall biogenesis; peptidoglycan biosynthesis.</text>
</comment>
<protein>
    <recommendedName>
        <fullName evidence="8">Probable lipid II flippase MurJ</fullName>
    </recommendedName>
</protein>
<keyword evidence="7 8" id="KW-0472">Membrane</keyword>
<dbReference type="AlphaFoldDB" id="A0A1V6C6U0"/>
<feature type="transmembrane region" description="Helical" evidence="8">
    <location>
        <begin position="235"/>
        <end position="254"/>
    </location>
</feature>
<keyword evidence="5 8" id="KW-0573">Peptidoglycan synthesis</keyword>
<name>A0A1V6C6U0_UNCT6</name>
<keyword evidence="8 9" id="KW-0813">Transport</keyword>
<dbReference type="Pfam" id="PF03023">
    <property type="entry name" value="MurJ"/>
    <property type="match status" value="1"/>
</dbReference>
<feature type="transmembrane region" description="Helical" evidence="8">
    <location>
        <begin position="352"/>
        <end position="377"/>
    </location>
</feature>
<evidence type="ECO:0000256" key="8">
    <source>
        <dbReference type="HAMAP-Rule" id="MF_02078"/>
    </source>
</evidence>
<reference evidence="10" key="1">
    <citation type="submission" date="2017-02" db="EMBL/GenBank/DDBJ databases">
        <title>Delving into the versatile metabolic prowess of the omnipresent phylum Bacteroidetes.</title>
        <authorList>
            <person name="Nobu M.K."/>
            <person name="Mei R."/>
            <person name="Narihiro T."/>
            <person name="Kuroda K."/>
            <person name="Liu W.-T."/>
        </authorList>
    </citation>
    <scope>NUCLEOTIDE SEQUENCE</scope>
    <source>
        <strain evidence="10">ADurb.Bin131</strain>
    </source>
</reference>
<keyword evidence="3 8" id="KW-0812">Transmembrane</keyword>
<dbReference type="UniPathway" id="UPA00219"/>